<feature type="transmembrane region" description="Helical" evidence="9">
    <location>
        <begin position="138"/>
        <end position="158"/>
    </location>
</feature>
<keyword evidence="8" id="KW-0902">Two-component regulatory system</keyword>
<evidence type="ECO:0000256" key="4">
    <source>
        <dbReference type="ARBA" id="ARBA00022679"/>
    </source>
</evidence>
<keyword evidence="7" id="KW-0067">ATP-binding</keyword>
<keyword evidence="9" id="KW-1133">Transmembrane helix</keyword>
<dbReference type="Proteomes" id="UP001589793">
    <property type="component" value="Unassembled WGS sequence"/>
</dbReference>
<dbReference type="EMBL" id="JBHLSV010000019">
    <property type="protein sequence ID" value="MFC0675147.1"/>
    <property type="molecule type" value="Genomic_DNA"/>
</dbReference>
<evidence type="ECO:0000256" key="9">
    <source>
        <dbReference type="SAM" id="Phobius"/>
    </source>
</evidence>
<evidence type="ECO:0000256" key="6">
    <source>
        <dbReference type="ARBA" id="ARBA00022777"/>
    </source>
</evidence>
<keyword evidence="9" id="KW-0472">Membrane</keyword>
<keyword evidence="6 11" id="KW-0418">Kinase</keyword>
<proteinExistence type="predicted"/>
<feature type="transmembrane region" description="Helical" evidence="9">
    <location>
        <begin position="65"/>
        <end position="81"/>
    </location>
</feature>
<organism evidence="11 12">
    <name type="scientific">Brachybacterium hainanense</name>
    <dbReference type="NCBI Taxonomy" id="1541174"/>
    <lineage>
        <taxon>Bacteria</taxon>
        <taxon>Bacillati</taxon>
        <taxon>Actinomycetota</taxon>
        <taxon>Actinomycetes</taxon>
        <taxon>Micrococcales</taxon>
        <taxon>Dermabacteraceae</taxon>
        <taxon>Brachybacterium</taxon>
    </lineage>
</organism>
<keyword evidence="5" id="KW-0547">Nucleotide-binding</keyword>
<evidence type="ECO:0000256" key="2">
    <source>
        <dbReference type="ARBA" id="ARBA00012438"/>
    </source>
</evidence>
<feature type="transmembrane region" description="Helical" evidence="9">
    <location>
        <begin position="107"/>
        <end position="126"/>
    </location>
</feature>
<keyword evidence="4" id="KW-0808">Transferase</keyword>
<reference evidence="11 12" key="1">
    <citation type="submission" date="2024-09" db="EMBL/GenBank/DDBJ databases">
        <authorList>
            <person name="Sun Q."/>
            <person name="Mori K."/>
        </authorList>
    </citation>
    <scope>NUCLEOTIDE SEQUENCE [LARGE SCALE GENOMIC DNA]</scope>
    <source>
        <strain evidence="11 12">CICC 10874</strain>
    </source>
</reference>
<evidence type="ECO:0000313" key="12">
    <source>
        <dbReference type="Proteomes" id="UP001589793"/>
    </source>
</evidence>
<dbReference type="SMART" id="SM00387">
    <property type="entry name" value="HATPase_c"/>
    <property type="match status" value="1"/>
</dbReference>
<dbReference type="Gene3D" id="1.20.5.1930">
    <property type="match status" value="1"/>
</dbReference>
<evidence type="ECO:0000256" key="3">
    <source>
        <dbReference type="ARBA" id="ARBA00022553"/>
    </source>
</evidence>
<comment type="catalytic activity">
    <reaction evidence="1">
        <text>ATP + protein L-histidine = ADP + protein N-phospho-L-histidine.</text>
        <dbReference type="EC" id="2.7.13.3"/>
    </reaction>
</comment>
<feature type="domain" description="Histidine kinase/HSP90-like ATPase" evidence="10">
    <location>
        <begin position="282"/>
        <end position="376"/>
    </location>
</feature>
<dbReference type="InterPro" id="IPR011712">
    <property type="entry name" value="Sig_transdc_His_kin_sub3_dim/P"/>
</dbReference>
<dbReference type="InterPro" id="IPR003594">
    <property type="entry name" value="HATPase_dom"/>
</dbReference>
<keyword evidence="12" id="KW-1185">Reference proteome</keyword>
<dbReference type="RefSeq" id="WP_376981908.1">
    <property type="nucleotide sequence ID" value="NZ_JBHLSV010000019.1"/>
</dbReference>
<gene>
    <name evidence="11" type="ORF">ACFFF6_14380</name>
</gene>
<feature type="transmembrane region" description="Helical" evidence="9">
    <location>
        <begin position="42"/>
        <end position="58"/>
    </location>
</feature>
<evidence type="ECO:0000256" key="8">
    <source>
        <dbReference type="ARBA" id="ARBA00023012"/>
    </source>
</evidence>
<dbReference type="PANTHER" id="PTHR24421:SF10">
    <property type="entry name" value="NITRATE_NITRITE SENSOR PROTEIN NARQ"/>
    <property type="match status" value="1"/>
</dbReference>
<keyword evidence="9" id="KW-0812">Transmembrane</keyword>
<dbReference type="InterPro" id="IPR036890">
    <property type="entry name" value="HATPase_C_sf"/>
</dbReference>
<name>A0ABV6RFK7_9MICO</name>
<dbReference type="Pfam" id="PF02518">
    <property type="entry name" value="HATPase_c"/>
    <property type="match status" value="1"/>
</dbReference>
<evidence type="ECO:0000259" key="10">
    <source>
        <dbReference type="SMART" id="SM00387"/>
    </source>
</evidence>
<dbReference type="PANTHER" id="PTHR24421">
    <property type="entry name" value="NITRATE/NITRITE SENSOR PROTEIN NARX-RELATED"/>
    <property type="match status" value="1"/>
</dbReference>
<dbReference type="EC" id="2.7.13.3" evidence="2"/>
<evidence type="ECO:0000256" key="1">
    <source>
        <dbReference type="ARBA" id="ARBA00000085"/>
    </source>
</evidence>
<dbReference type="Gene3D" id="3.30.565.10">
    <property type="entry name" value="Histidine kinase-like ATPase, C-terminal domain"/>
    <property type="match status" value="1"/>
</dbReference>
<evidence type="ECO:0000256" key="7">
    <source>
        <dbReference type="ARBA" id="ARBA00022840"/>
    </source>
</evidence>
<dbReference type="SUPFAM" id="SSF55874">
    <property type="entry name" value="ATPase domain of HSP90 chaperone/DNA topoisomerase II/histidine kinase"/>
    <property type="match status" value="1"/>
</dbReference>
<evidence type="ECO:0000256" key="5">
    <source>
        <dbReference type="ARBA" id="ARBA00022741"/>
    </source>
</evidence>
<keyword evidence="3" id="KW-0597">Phosphoprotein</keyword>
<evidence type="ECO:0000313" key="11">
    <source>
        <dbReference type="EMBL" id="MFC0675147.1"/>
    </source>
</evidence>
<dbReference type="GO" id="GO:0016301">
    <property type="term" value="F:kinase activity"/>
    <property type="evidence" value="ECO:0007669"/>
    <property type="project" value="UniProtKB-KW"/>
</dbReference>
<comment type="caution">
    <text evidence="11">The sequence shown here is derived from an EMBL/GenBank/DDBJ whole genome shotgun (WGS) entry which is preliminary data.</text>
</comment>
<dbReference type="Pfam" id="PF07730">
    <property type="entry name" value="HisKA_3"/>
    <property type="match status" value="1"/>
</dbReference>
<accession>A0ABV6RFK7</accession>
<dbReference type="CDD" id="cd16917">
    <property type="entry name" value="HATPase_UhpB-NarQ-NarX-like"/>
    <property type="match status" value="1"/>
</dbReference>
<protein>
    <recommendedName>
        <fullName evidence="2">histidine kinase</fullName>
        <ecNumber evidence="2">2.7.13.3</ecNumber>
    </recommendedName>
</protein>
<dbReference type="InterPro" id="IPR050482">
    <property type="entry name" value="Sensor_HK_TwoCompSys"/>
</dbReference>
<sequence length="381" mass="38779">MSPLRASAPVTERLADAGLGLALALVLAVVVAAGSPHRSTGAVIAALLACTGLGALLLARRHAPVAVLLVTVAGIFAYYIADLPPLGMVLPATGALFSAAEQGRTRWAMGAALGLLAVASYFRLAVPDPADVVSGYGYVSELALAAAAIALGAVVRLAREARSREAADRVRAERLQIARDLHDSIGHALAVSSLHAGVASDALSGSAAPPATREALEQVRASTSLALAELRSTVRVLRGTAETGPEPPSLQRVVDDARAAGLQIAVRPSGLLAEGAGALPGGLDVTVRRLVQESLTNVLRHARASRVLIELAPDAEGLVLRICDDGAGRPSARADEGRAGAGIVGMRERVALLGGVLEARPGPDGFVVEARLPRPADGAGR</sequence>